<dbReference type="Gene3D" id="3.40.50.300">
    <property type="entry name" value="P-loop containing nucleotide triphosphate hydrolases"/>
    <property type="match status" value="1"/>
</dbReference>
<dbReference type="InterPro" id="IPR014818">
    <property type="entry name" value="Phage/plasmid_primase_P4_C"/>
</dbReference>
<evidence type="ECO:0000256" key="1">
    <source>
        <dbReference type="ARBA" id="ARBA00022741"/>
    </source>
</evidence>
<dbReference type="InterPro" id="IPR036388">
    <property type="entry name" value="WH-like_DNA-bd_sf"/>
</dbReference>
<dbReference type="PROSITE" id="PS51206">
    <property type="entry name" value="SF3_HELICASE_1"/>
    <property type="match status" value="1"/>
</dbReference>
<evidence type="ECO:0000259" key="5">
    <source>
        <dbReference type="PROSITE" id="PS51206"/>
    </source>
</evidence>
<keyword evidence="1" id="KW-0547">Nucleotide-binding</keyword>
<dbReference type="InterPro" id="IPR054468">
    <property type="entry name" value="NrSPol-like_HBD"/>
</dbReference>
<organism evidence="6 7">
    <name type="scientific">Sporomusa silvacetica DSM 10669</name>
    <dbReference type="NCBI Taxonomy" id="1123289"/>
    <lineage>
        <taxon>Bacteria</taxon>
        <taxon>Bacillati</taxon>
        <taxon>Bacillota</taxon>
        <taxon>Negativicutes</taxon>
        <taxon>Selenomonadales</taxon>
        <taxon>Sporomusaceae</taxon>
        <taxon>Sporomusa</taxon>
    </lineage>
</organism>
<dbReference type="SUPFAM" id="SSF52540">
    <property type="entry name" value="P-loop containing nucleoside triphosphate hydrolases"/>
    <property type="match status" value="1"/>
</dbReference>
<dbReference type="Pfam" id="PF22763">
    <property type="entry name" value="NrS1-1_pol-like_HBD"/>
    <property type="match status" value="1"/>
</dbReference>
<sequence>MGREVKIIDIQNIPVELKGFRQWCCYSRVWNNKKGKYDKIPISPVTSQKAQSNNPSTWCDYQTALNYATRGDIDGIGFMFDKASGIFGVDIDNCVDDKGMFTPVAQEIIHTMQSYTEMSPSGQGVHILAKGILPAAGRRKDKLEVYDSGRFFTVTGRHVPNTPTTVEERSVEIGMIHSKYIAKGKTEPERKSEQPKLPQLRGSLSGTDLIEKISKSKQGADFQALWAGNTSRHGNDDSAADMALANILAFWTGRDAGRMDNLFRQSGLYRPKWDERHYSNGMTYGAATIARAINDCQKIYDPEIYRKVELEIPQEVNAIPKQSNKPKPQKIVCECFSQEGQFIPPILAEEILKHYRFAYQYAQLFMYDSGVYRRIEPKFIQQICLKALDDRYRDTRGNEVAKYIQTKIYSPDPFFTNDIKYINVVNGLLEWQVDVLHDHTPKYRSSIQVPITYDPAAECPAIEKFFADVLPADCMEIVYEIFGYFLIPDVRMQKAFLLKSNGESGKSIFLSLLQEFLGRDNYASEALQSLADNRFRAANLAGKLANIFADIPNSAIEDTSIFKALVTGDEISAERKCKDPFSFRNTARLIFSCNELPRTRDNSHGFFRRWVIINFPNSFPAGSPQRDPYLLEKLITPTELSGLLNKAIKSLKRLMQRGEFVMPPSCQNAVDEYVFLNDSCKAFLNDCIEISEHERVQRSTLFEYYKRYCGVSELKPVRDRKFNERVREFFPLVQEVKSCGILFWNGIKVIDPTMLFTQDFSVRGQQE</sequence>
<evidence type="ECO:0000256" key="3">
    <source>
        <dbReference type="ARBA" id="ARBA00022840"/>
    </source>
</evidence>
<evidence type="ECO:0000256" key="4">
    <source>
        <dbReference type="SAM" id="MobiDB-lite"/>
    </source>
</evidence>
<feature type="region of interest" description="Disordered" evidence="4">
    <location>
        <begin position="183"/>
        <end position="202"/>
    </location>
</feature>
<feature type="compositionally biased region" description="Basic and acidic residues" evidence="4">
    <location>
        <begin position="184"/>
        <end position="194"/>
    </location>
</feature>
<dbReference type="InterPro" id="IPR027417">
    <property type="entry name" value="P-loop_NTPase"/>
</dbReference>
<reference evidence="6" key="1">
    <citation type="submission" date="2024-05" db="EMBL/GenBank/DDBJ databases">
        <title>Isolation and characterization of Sporomusa carbonis sp. nov., a carboxydotrophic hydrogenogen in the genus of Sporomusa isolated from a charcoal burning pile.</title>
        <authorList>
            <person name="Boeer T."/>
            <person name="Rosenbaum F."/>
            <person name="Eysell L."/>
            <person name="Mueller V."/>
            <person name="Daniel R."/>
            <person name="Poehlein A."/>
        </authorList>
    </citation>
    <scope>NUCLEOTIDE SEQUENCE [LARGE SCALE GENOMIC DNA]</scope>
    <source>
        <strain evidence="6">DSM 10669</strain>
    </source>
</reference>
<dbReference type="InterPro" id="IPR051620">
    <property type="entry name" value="ORF904-like_C"/>
</dbReference>
<dbReference type="PANTHER" id="PTHR35372:SF2">
    <property type="entry name" value="SF3 HELICASE DOMAIN-CONTAINING PROTEIN"/>
    <property type="match status" value="1"/>
</dbReference>
<dbReference type="Gene3D" id="1.10.10.10">
    <property type="entry name" value="Winged helix-like DNA-binding domain superfamily/Winged helix DNA-binding domain"/>
    <property type="match status" value="1"/>
</dbReference>
<dbReference type="InterPro" id="IPR014015">
    <property type="entry name" value="Helicase_SF3_DNA-vir"/>
</dbReference>
<name>A0ABZ3IKD1_9FIRM</name>
<dbReference type="InterPro" id="IPR045455">
    <property type="entry name" value="NrS-1_pol-like_helicase"/>
</dbReference>
<protein>
    <recommendedName>
        <fullName evidence="5">SF3 helicase domain-containing protein</fullName>
    </recommendedName>
</protein>
<proteinExistence type="predicted"/>
<keyword evidence="7" id="KW-1185">Reference proteome</keyword>
<dbReference type="InterPro" id="IPR006500">
    <property type="entry name" value="Helicase_put_C_phage/plasmid"/>
</dbReference>
<dbReference type="EMBL" id="CP155573">
    <property type="protein sequence ID" value="XFO65853.1"/>
    <property type="molecule type" value="Genomic_DNA"/>
</dbReference>
<dbReference type="Pfam" id="PF08706">
    <property type="entry name" value="D5_N"/>
    <property type="match status" value="1"/>
</dbReference>
<dbReference type="Proteomes" id="UP000216752">
    <property type="component" value="Chromosome"/>
</dbReference>
<feature type="domain" description="SF3 helicase" evidence="5">
    <location>
        <begin position="473"/>
        <end position="628"/>
    </location>
</feature>
<keyword evidence="2" id="KW-0378">Hydrolase</keyword>
<accession>A0ABZ3IKD1</accession>
<dbReference type="Pfam" id="PF19263">
    <property type="entry name" value="DUF5906"/>
    <property type="match status" value="1"/>
</dbReference>
<evidence type="ECO:0000256" key="2">
    <source>
        <dbReference type="ARBA" id="ARBA00022801"/>
    </source>
</evidence>
<dbReference type="SMART" id="SM00885">
    <property type="entry name" value="D5_N"/>
    <property type="match status" value="1"/>
</dbReference>
<dbReference type="NCBIfam" id="TIGR01613">
    <property type="entry name" value="primase_Cterm"/>
    <property type="match status" value="1"/>
</dbReference>
<dbReference type="PANTHER" id="PTHR35372">
    <property type="entry name" value="ATP BINDING PROTEIN-RELATED"/>
    <property type="match status" value="1"/>
</dbReference>
<keyword evidence="3" id="KW-0067">ATP-binding</keyword>
<evidence type="ECO:0000313" key="7">
    <source>
        <dbReference type="Proteomes" id="UP000216752"/>
    </source>
</evidence>
<evidence type="ECO:0000313" key="6">
    <source>
        <dbReference type="EMBL" id="XFO65853.1"/>
    </source>
</evidence>
<gene>
    <name evidence="6" type="ORF">SPSIL_020000</name>
</gene>